<reference evidence="1 2" key="1">
    <citation type="submission" date="2021-01" db="EMBL/GenBank/DDBJ databases">
        <title>Draft genomes of Rhodovulum sulfidophilum.</title>
        <authorList>
            <person name="Guzman M.S."/>
        </authorList>
    </citation>
    <scope>NUCLEOTIDE SEQUENCE [LARGE SCALE GENOMIC DNA]</scope>
    <source>
        <strain evidence="1 2">AB35</strain>
    </source>
</reference>
<organism evidence="1 2">
    <name type="scientific">Rhodovulum sulfidophilum</name>
    <name type="common">Rhodobacter sulfidophilus</name>
    <dbReference type="NCBI Taxonomy" id="35806"/>
    <lineage>
        <taxon>Bacteria</taxon>
        <taxon>Pseudomonadati</taxon>
        <taxon>Pseudomonadota</taxon>
        <taxon>Alphaproteobacteria</taxon>
        <taxon>Rhodobacterales</taxon>
        <taxon>Paracoccaceae</taxon>
        <taxon>Rhodovulum</taxon>
    </lineage>
</organism>
<gene>
    <name evidence="1" type="ORF">JMM60_17805</name>
</gene>
<evidence type="ECO:0000313" key="1">
    <source>
        <dbReference type="EMBL" id="MBL3610619.1"/>
    </source>
</evidence>
<keyword evidence="2" id="KW-1185">Reference proteome</keyword>
<dbReference type="Proteomes" id="UP000604473">
    <property type="component" value="Unassembled WGS sequence"/>
</dbReference>
<evidence type="ECO:0000313" key="2">
    <source>
        <dbReference type="Proteomes" id="UP000604473"/>
    </source>
</evidence>
<proteinExistence type="predicted"/>
<accession>A0ABS1RX11</accession>
<dbReference type="RefSeq" id="WP_202250195.1">
    <property type="nucleotide sequence ID" value="NZ_JAESJJ010000030.1"/>
</dbReference>
<protein>
    <submittedName>
        <fullName evidence="1">Uncharacterized protein</fullName>
    </submittedName>
</protein>
<name>A0ABS1RX11_RHOSU</name>
<dbReference type="EMBL" id="JAESJJ010000030">
    <property type="protein sequence ID" value="MBL3610619.1"/>
    <property type="molecule type" value="Genomic_DNA"/>
</dbReference>
<comment type="caution">
    <text evidence="1">The sequence shown here is derived from an EMBL/GenBank/DDBJ whole genome shotgun (WGS) entry which is preliminary data.</text>
</comment>
<sequence>MSLTAAAICLVERNTLPSFRGWHAPEGAEVVHTIPLDGTADVFPWIP</sequence>